<feature type="coiled-coil region" evidence="1">
    <location>
        <begin position="239"/>
        <end position="287"/>
    </location>
</feature>
<gene>
    <name evidence="2" type="ORF">C9374_013797</name>
</gene>
<reference evidence="2 3" key="1">
    <citation type="journal article" date="2018" name="BMC Genomics">
        <title>The genome of Naegleria lovaniensis, the basis for a comparative approach to unravel pathogenicity factors of the human pathogenic amoeba N. fowleri.</title>
        <authorList>
            <person name="Liechti N."/>
            <person name="Schurch N."/>
            <person name="Bruggmann R."/>
            <person name="Wittwer M."/>
        </authorList>
    </citation>
    <scope>NUCLEOTIDE SEQUENCE [LARGE SCALE GENOMIC DNA]</scope>
    <source>
        <strain evidence="2 3">ATCC 30569</strain>
    </source>
</reference>
<proteinExistence type="predicted"/>
<dbReference type="GO" id="GO:0005958">
    <property type="term" value="C:DNA-dependent protein kinase-DNA ligase 4 complex"/>
    <property type="evidence" value="ECO:0007669"/>
    <property type="project" value="TreeGrafter"/>
</dbReference>
<dbReference type="GO" id="GO:0006310">
    <property type="term" value="P:DNA recombination"/>
    <property type="evidence" value="ECO:0007669"/>
    <property type="project" value="InterPro"/>
</dbReference>
<comment type="caution">
    <text evidence="2">The sequence shown here is derived from an EMBL/GenBank/DDBJ whole genome shotgun (WGS) entry which is preliminary data.</text>
</comment>
<dbReference type="InterPro" id="IPR014751">
    <property type="entry name" value="XRCC4-like_C"/>
</dbReference>
<dbReference type="GeneID" id="68106250"/>
<dbReference type="EMBL" id="PYSW02000077">
    <property type="protein sequence ID" value="KAG2370841.1"/>
    <property type="molecule type" value="Genomic_DNA"/>
</dbReference>
<accession>A0AA88KAQ2</accession>
<sequence length="337" mass="38029">MSEQTVTYFEIDGNSFVVYSDLCVVQTSLASSSGGSFTHVAGGITPITTSLSSDIPSTLYHTNNTITNNHSISSKKIIKLTISDGENIYYNHHSISYAGQASSGEEFNMLQIVHTSIMKQDNSKFKYRVNYMSNGNLNFIISMIVNPSGDYIISNIELKKSSNTKAGHISLFRYLIISKENDEKTINKLSKQAKHYNECIEQSKLVVEEKERMEKELYGQFLILINSKKKIIQKFHEAKKQSDELLDKEKEKNKILTDEKKQLQQQIEQLKQQLQAAKSAAKNSNNMLFRGRLVDSPQLSPSCSAQALVEGYQTPRKPSRNAKCVDAEDLLDDLTFE</sequence>
<dbReference type="GO" id="GO:0032807">
    <property type="term" value="C:DNA ligase IV complex"/>
    <property type="evidence" value="ECO:0007669"/>
    <property type="project" value="TreeGrafter"/>
</dbReference>
<dbReference type="Gene3D" id="1.20.5.370">
    <property type="match status" value="1"/>
</dbReference>
<dbReference type="PANTHER" id="PTHR28559">
    <property type="entry name" value="DNA REPAIR PROTEIN XRCC4"/>
    <property type="match status" value="1"/>
</dbReference>
<evidence type="ECO:0000313" key="2">
    <source>
        <dbReference type="EMBL" id="KAG2370841.1"/>
    </source>
</evidence>
<dbReference type="Proteomes" id="UP000816034">
    <property type="component" value="Unassembled WGS sequence"/>
</dbReference>
<organism evidence="2 3">
    <name type="scientific">Naegleria lovaniensis</name>
    <name type="common">Amoeba</name>
    <dbReference type="NCBI Taxonomy" id="51637"/>
    <lineage>
        <taxon>Eukaryota</taxon>
        <taxon>Discoba</taxon>
        <taxon>Heterolobosea</taxon>
        <taxon>Tetramitia</taxon>
        <taxon>Eutetramitia</taxon>
        <taxon>Vahlkampfiidae</taxon>
        <taxon>Naegleria</taxon>
    </lineage>
</organism>
<dbReference type="InterPro" id="IPR010585">
    <property type="entry name" value="DNA_repair_prot_XRCC4"/>
</dbReference>
<name>A0AA88KAQ2_NAELO</name>
<dbReference type="SUPFAM" id="SSF58022">
    <property type="entry name" value="XRCC4, C-terminal oligomerization domain"/>
    <property type="match status" value="1"/>
</dbReference>
<evidence type="ECO:0000256" key="1">
    <source>
        <dbReference type="SAM" id="Coils"/>
    </source>
</evidence>
<protein>
    <submittedName>
        <fullName evidence="2">Uncharacterized protein</fullName>
    </submittedName>
</protein>
<keyword evidence="1" id="KW-0175">Coiled coil</keyword>
<dbReference type="GO" id="GO:0010165">
    <property type="term" value="P:response to X-ray"/>
    <property type="evidence" value="ECO:0007669"/>
    <property type="project" value="TreeGrafter"/>
</dbReference>
<dbReference type="PANTHER" id="PTHR28559:SF1">
    <property type="entry name" value="DNA REPAIR PROTEIN XRCC4"/>
    <property type="match status" value="1"/>
</dbReference>
<dbReference type="GO" id="GO:0006303">
    <property type="term" value="P:double-strand break repair via nonhomologous end joining"/>
    <property type="evidence" value="ECO:0007669"/>
    <property type="project" value="TreeGrafter"/>
</dbReference>
<dbReference type="GO" id="GO:0003677">
    <property type="term" value="F:DNA binding"/>
    <property type="evidence" value="ECO:0007669"/>
    <property type="project" value="InterPro"/>
</dbReference>
<evidence type="ECO:0000313" key="3">
    <source>
        <dbReference type="Proteomes" id="UP000816034"/>
    </source>
</evidence>
<dbReference type="RefSeq" id="XP_044541705.1">
    <property type="nucleotide sequence ID" value="XM_044689712.1"/>
</dbReference>
<keyword evidence="3" id="KW-1185">Reference proteome</keyword>
<dbReference type="AlphaFoldDB" id="A0AA88KAQ2"/>